<dbReference type="GO" id="GO:0006289">
    <property type="term" value="P:nucleotide-excision repair"/>
    <property type="evidence" value="ECO:0007669"/>
    <property type="project" value="InterPro"/>
</dbReference>
<name>A0A8S1IRT2_9CHLO</name>
<dbReference type="EMBL" id="CAJHUC010000513">
    <property type="protein sequence ID" value="CAD7696614.1"/>
    <property type="molecule type" value="Genomic_DNA"/>
</dbReference>
<dbReference type="SUPFAM" id="SSF51658">
    <property type="entry name" value="Xylose isomerase-like"/>
    <property type="match status" value="1"/>
</dbReference>
<dbReference type="GO" id="GO:0009411">
    <property type="term" value="P:response to UV"/>
    <property type="evidence" value="ECO:0007669"/>
    <property type="project" value="InterPro"/>
</dbReference>
<dbReference type="Proteomes" id="UP000708148">
    <property type="component" value="Unassembled WGS sequence"/>
</dbReference>
<dbReference type="Gene3D" id="3.20.20.150">
    <property type="entry name" value="Divalent-metal-dependent TIM barrel enzymes"/>
    <property type="match status" value="1"/>
</dbReference>
<evidence type="ECO:0000256" key="4">
    <source>
        <dbReference type="ARBA" id="ARBA00022769"/>
    </source>
</evidence>
<keyword evidence="4" id="KW-0228">DNA excision</keyword>
<dbReference type="GO" id="GO:0004519">
    <property type="term" value="F:endonuclease activity"/>
    <property type="evidence" value="ECO:0007669"/>
    <property type="project" value="UniProtKB-KW"/>
</dbReference>
<dbReference type="GO" id="GO:0016787">
    <property type="term" value="F:hydrolase activity"/>
    <property type="evidence" value="ECO:0007669"/>
    <property type="project" value="UniProtKB-KW"/>
</dbReference>
<dbReference type="OrthoDB" id="541883at2759"/>
<dbReference type="NCBIfam" id="TIGR00629">
    <property type="entry name" value="uvde"/>
    <property type="match status" value="1"/>
</dbReference>
<dbReference type="AlphaFoldDB" id="A0A8S1IRT2"/>
<sequence length="359" mass="41010">MKRGTRAPAHMPTAESVRSHTEMIRLGLCCTFKEVPIKFRQTTVKNVRRLEEPLSFISKLILANSESLIQSIQYCRCNNVGSFRVNSQFCPLFTHPEFGYSLTDLPEHEAILANLQESRRLSQKHDIRLVMHPDQFVVLNSLDGEIVERSILELEYHQMLAKIIGVDVINIHCGGVYGNKKAALERFATAFQRLSPELKANLTLENDDKSYTPSDLLPLCRELGIPLVYDVHHHRCNPDSMSIKEATDEAMKTWQREPLFHISSPKDGWNGPKPLRHHDYICESDFPEYWQEMEGGRFTVEVEAKAKELAVQRLMAWLKDQGVQLWKQPPGICEENGSLPQHALKLFSDEFADDAETAA</sequence>
<keyword evidence="3" id="KW-0227">DNA damage</keyword>
<dbReference type="InterPro" id="IPR004601">
    <property type="entry name" value="UvdE"/>
</dbReference>
<reference evidence="7" key="1">
    <citation type="submission" date="2020-12" db="EMBL/GenBank/DDBJ databases">
        <authorList>
            <person name="Iha C."/>
        </authorList>
    </citation>
    <scope>NUCLEOTIDE SEQUENCE</scope>
</reference>
<dbReference type="Pfam" id="PF03851">
    <property type="entry name" value="UvdE"/>
    <property type="match status" value="1"/>
</dbReference>
<organism evidence="7 8">
    <name type="scientific">Ostreobium quekettii</name>
    <dbReference type="NCBI Taxonomy" id="121088"/>
    <lineage>
        <taxon>Eukaryota</taxon>
        <taxon>Viridiplantae</taxon>
        <taxon>Chlorophyta</taxon>
        <taxon>core chlorophytes</taxon>
        <taxon>Ulvophyceae</taxon>
        <taxon>TCBD clade</taxon>
        <taxon>Bryopsidales</taxon>
        <taxon>Ostreobineae</taxon>
        <taxon>Ostreobiaceae</taxon>
        <taxon>Ostreobium</taxon>
    </lineage>
</organism>
<keyword evidence="2" id="KW-0255">Endonuclease</keyword>
<dbReference type="PANTHER" id="PTHR31290">
    <property type="entry name" value="UV-DAMAGE ENDONUCLEASE"/>
    <property type="match status" value="1"/>
</dbReference>
<proteinExistence type="predicted"/>
<evidence type="ECO:0008006" key="9">
    <source>
        <dbReference type="Google" id="ProtNLM"/>
    </source>
</evidence>
<keyword evidence="8" id="KW-1185">Reference proteome</keyword>
<protein>
    <recommendedName>
        <fullName evidence="9">UV-endonuclease UvdE</fullName>
    </recommendedName>
</protein>
<gene>
    <name evidence="7" type="ORF">OSTQU699_LOCUS1975</name>
</gene>
<keyword evidence="6" id="KW-0234">DNA repair</keyword>
<evidence type="ECO:0000313" key="8">
    <source>
        <dbReference type="Proteomes" id="UP000708148"/>
    </source>
</evidence>
<dbReference type="InterPro" id="IPR036237">
    <property type="entry name" value="Xyl_isomerase-like_sf"/>
</dbReference>
<keyword evidence="1" id="KW-0540">Nuclease</keyword>
<evidence type="ECO:0000256" key="2">
    <source>
        <dbReference type="ARBA" id="ARBA00022759"/>
    </source>
</evidence>
<evidence type="ECO:0000256" key="5">
    <source>
        <dbReference type="ARBA" id="ARBA00022801"/>
    </source>
</evidence>
<evidence type="ECO:0000313" key="7">
    <source>
        <dbReference type="EMBL" id="CAD7696614.1"/>
    </source>
</evidence>
<comment type="caution">
    <text evidence="7">The sequence shown here is derived from an EMBL/GenBank/DDBJ whole genome shotgun (WGS) entry which is preliminary data.</text>
</comment>
<evidence type="ECO:0000256" key="3">
    <source>
        <dbReference type="ARBA" id="ARBA00022763"/>
    </source>
</evidence>
<evidence type="ECO:0000256" key="1">
    <source>
        <dbReference type="ARBA" id="ARBA00022722"/>
    </source>
</evidence>
<keyword evidence="5" id="KW-0378">Hydrolase</keyword>
<dbReference type="PANTHER" id="PTHR31290:SF5">
    <property type="entry name" value="UV-DAMAGE ENDONUCLEASE"/>
    <property type="match status" value="1"/>
</dbReference>
<evidence type="ECO:0000256" key="6">
    <source>
        <dbReference type="ARBA" id="ARBA00023204"/>
    </source>
</evidence>
<accession>A0A8S1IRT2</accession>